<dbReference type="Pfam" id="PF00149">
    <property type="entry name" value="Metallophos"/>
    <property type="match status" value="1"/>
</dbReference>
<dbReference type="OrthoDB" id="783096at2759"/>
<feature type="domain" description="Calcineurin-like phosphoesterase" evidence="1">
    <location>
        <begin position="2"/>
        <end position="171"/>
    </location>
</feature>
<accession>F4QEK4</accession>
<evidence type="ECO:0000259" key="1">
    <source>
        <dbReference type="Pfam" id="PF00149"/>
    </source>
</evidence>
<proteinExistence type="predicted"/>
<dbReference type="Proteomes" id="UP000007797">
    <property type="component" value="Unassembled WGS sequence"/>
</dbReference>
<evidence type="ECO:0000313" key="3">
    <source>
        <dbReference type="Proteomes" id="UP000007797"/>
    </source>
</evidence>
<dbReference type="GO" id="GO:0016787">
    <property type="term" value="F:hydrolase activity"/>
    <property type="evidence" value="ECO:0007669"/>
    <property type="project" value="InterPro"/>
</dbReference>
<dbReference type="SUPFAM" id="SSF56300">
    <property type="entry name" value="Metallo-dependent phosphatases"/>
    <property type="match status" value="1"/>
</dbReference>
<dbReference type="PANTHER" id="PTHR31302:SF0">
    <property type="entry name" value="TRANSMEMBRANE PROTEIN WITH METALLOPHOSPHOESTERASE DOMAIN"/>
    <property type="match status" value="1"/>
</dbReference>
<dbReference type="InterPro" id="IPR029052">
    <property type="entry name" value="Metallo-depent_PP-like"/>
</dbReference>
<reference evidence="3" key="1">
    <citation type="journal article" date="2011" name="Genome Res.">
        <title>Phylogeny-wide analysis of social amoeba genomes highlights ancient origins for complex intercellular communication.</title>
        <authorList>
            <person name="Heidel A.J."/>
            <person name="Lawal H.M."/>
            <person name="Felder M."/>
            <person name="Schilde C."/>
            <person name="Helps N.R."/>
            <person name="Tunggal B."/>
            <person name="Rivero F."/>
            <person name="John U."/>
            <person name="Schleicher M."/>
            <person name="Eichinger L."/>
            <person name="Platzer M."/>
            <person name="Noegel A.A."/>
            <person name="Schaap P."/>
            <person name="Gloeckner G."/>
        </authorList>
    </citation>
    <scope>NUCLEOTIDE SEQUENCE [LARGE SCALE GENOMIC DNA]</scope>
    <source>
        <strain evidence="3">SH3</strain>
    </source>
</reference>
<dbReference type="InterPro" id="IPR051158">
    <property type="entry name" value="Metallophosphoesterase_sf"/>
</dbReference>
<name>F4QEK4_CACFS</name>
<dbReference type="PANTHER" id="PTHR31302">
    <property type="entry name" value="TRANSMEMBRANE PROTEIN WITH METALLOPHOSPHOESTERASE DOMAIN-RELATED"/>
    <property type="match status" value="1"/>
</dbReference>
<dbReference type="STRING" id="1054147.F4QEK4"/>
<dbReference type="Gene3D" id="3.60.21.10">
    <property type="match status" value="1"/>
</dbReference>
<dbReference type="KEGG" id="dfa:DFA_11879"/>
<dbReference type="AlphaFoldDB" id="F4QEK4"/>
<dbReference type="CDD" id="cd07385">
    <property type="entry name" value="MPP_YkuE_C"/>
    <property type="match status" value="1"/>
</dbReference>
<evidence type="ECO:0000313" key="2">
    <source>
        <dbReference type="EMBL" id="EGG14115.1"/>
    </source>
</evidence>
<dbReference type="OMA" id="MGKLVRM"/>
<gene>
    <name evidence="2" type="ORF">DFA_11879</name>
</gene>
<sequence length="261" mass="30151">MVQISDIHYDHLPIRIQDAFLDRVIEKVNALKPDIIVITGDFVQREPEPIHQLIDKHLNRLKAKYGIYNILGNHDYKTSHGAELITKAFEKTDMTLLHNQVAYPMGKGKGRIQLVGLGDYSRKRVNFLVDQVKESLEEPNRPRIVLSHNPDSAKDLVEFEIDLQLSGHTHGGQVCFPNGRPILPILDKLMTRILPKRELVRISYPRKVVKNWEWARGHHILEQETRPERPFNLYVNRGLATHPPLRLFCDPEITLILLSPK</sequence>
<keyword evidence="3" id="KW-1185">Reference proteome</keyword>
<dbReference type="RefSeq" id="XP_004350823.1">
    <property type="nucleotide sequence ID" value="XM_004350772.1"/>
</dbReference>
<protein>
    <recommendedName>
        <fullName evidence="1">Calcineurin-like phosphoesterase domain-containing protein</fullName>
    </recommendedName>
</protein>
<dbReference type="InterPro" id="IPR004843">
    <property type="entry name" value="Calcineurin-like_PHP"/>
</dbReference>
<dbReference type="EMBL" id="GL883029">
    <property type="protein sequence ID" value="EGG14115.1"/>
    <property type="molecule type" value="Genomic_DNA"/>
</dbReference>
<organism evidence="2 3">
    <name type="scientific">Cavenderia fasciculata</name>
    <name type="common">Slime mold</name>
    <name type="synonym">Dictyostelium fasciculatum</name>
    <dbReference type="NCBI Taxonomy" id="261658"/>
    <lineage>
        <taxon>Eukaryota</taxon>
        <taxon>Amoebozoa</taxon>
        <taxon>Evosea</taxon>
        <taxon>Eumycetozoa</taxon>
        <taxon>Dictyostelia</taxon>
        <taxon>Acytosteliales</taxon>
        <taxon>Cavenderiaceae</taxon>
        <taxon>Cavenderia</taxon>
    </lineage>
</organism>
<dbReference type="GeneID" id="14865967"/>